<organism evidence="3 4">
    <name type="scientific">Marinactinospora thermotolerans DSM 45154</name>
    <dbReference type="NCBI Taxonomy" id="1122192"/>
    <lineage>
        <taxon>Bacteria</taxon>
        <taxon>Bacillati</taxon>
        <taxon>Actinomycetota</taxon>
        <taxon>Actinomycetes</taxon>
        <taxon>Streptosporangiales</taxon>
        <taxon>Nocardiopsidaceae</taxon>
        <taxon>Marinactinospora</taxon>
    </lineage>
</organism>
<reference evidence="3 4" key="1">
    <citation type="submission" date="2017-02" db="EMBL/GenBank/DDBJ databases">
        <authorList>
            <person name="Peterson S.W."/>
        </authorList>
    </citation>
    <scope>NUCLEOTIDE SEQUENCE [LARGE SCALE GENOMIC DNA]</scope>
    <source>
        <strain evidence="3 4">DSM 45154</strain>
    </source>
</reference>
<keyword evidence="1 3" id="KW-0808">Transferase</keyword>
<dbReference type="GO" id="GO:0008897">
    <property type="term" value="F:holo-[acyl-carrier-protein] synthase activity"/>
    <property type="evidence" value="ECO:0007669"/>
    <property type="project" value="InterPro"/>
</dbReference>
<dbReference type="GO" id="GO:0000287">
    <property type="term" value="F:magnesium ion binding"/>
    <property type="evidence" value="ECO:0007669"/>
    <property type="project" value="InterPro"/>
</dbReference>
<evidence type="ECO:0000256" key="1">
    <source>
        <dbReference type="ARBA" id="ARBA00022679"/>
    </source>
</evidence>
<sequence length="242" mass="25551">MSAPALVGIDISSIRGWRDRITRTPSVCATAFTREEMSWAEGSPLRYARLWTVKEAVLKALGSGFDGVGWRGAEVCPGPTWPGGVRLPPSAGDAHRLAPWWSASTVVGGHAVTVVLRGGLAARCAVALRPLREVTDRGARRRAASAAARAAAADAARLLGRPRPLSWGVADSGAPVARSASGREFVLSLSHDDRLAGAVVVDSDQGNRRRDRPSLHALPVGLSLRFIPLVVDYGGSRLDAAR</sequence>
<keyword evidence="4" id="KW-1185">Reference proteome</keyword>
<dbReference type="InterPro" id="IPR037143">
    <property type="entry name" value="4-PPantetheinyl_Trfase_dom_sf"/>
</dbReference>
<evidence type="ECO:0000313" key="3">
    <source>
        <dbReference type="EMBL" id="SJZ76553.1"/>
    </source>
</evidence>
<feature type="domain" description="4'-phosphopantetheinyl transferase" evidence="2">
    <location>
        <begin position="7"/>
        <end position="87"/>
    </location>
</feature>
<protein>
    <submittedName>
        <fullName evidence="3">Phosphopantetheinyl transferase (Holo-ACP synthase)</fullName>
    </submittedName>
</protein>
<dbReference type="STRING" id="1122192.SAMN02745673_01370"/>
<dbReference type="InterPro" id="IPR008278">
    <property type="entry name" value="4-PPantetheinyl_Trfase_dom"/>
</dbReference>
<name>A0A1T4NBT5_9ACTN</name>
<dbReference type="AlphaFoldDB" id="A0A1T4NBT5"/>
<dbReference type="EMBL" id="FUWS01000003">
    <property type="protein sequence ID" value="SJZ76553.1"/>
    <property type="molecule type" value="Genomic_DNA"/>
</dbReference>
<proteinExistence type="predicted"/>
<dbReference type="Pfam" id="PF01648">
    <property type="entry name" value="ACPS"/>
    <property type="match status" value="1"/>
</dbReference>
<dbReference type="Gene3D" id="3.90.470.20">
    <property type="entry name" value="4'-phosphopantetheinyl transferase domain"/>
    <property type="match status" value="1"/>
</dbReference>
<gene>
    <name evidence="3" type="ORF">SAMN02745673_01370</name>
</gene>
<dbReference type="OrthoDB" id="517356at2"/>
<evidence type="ECO:0000313" key="4">
    <source>
        <dbReference type="Proteomes" id="UP000190637"/>
    </source>
</evidence>
<dbReference type="SUPFAM" id="SSF56214">
    <property type="entry name" value="4'-phosphopantetheinyl transferase"/>
    <property type="match status" value="1"/>
</dbReference>
<accession>A0A1T4NBT5</accession>
<dbReference type="RefSeq" id="WP_078760756.1">
    <property type="nucleotide sequence ID" value="NZ_FUWS01000003.1"/>
</dbReference>
<evidence type="ECO:0000259" key="2">
    <source>
        <dbReference type="Pfam" id="PF01648"/>
    </source>
</evidence>
<dbReference type="Proteomes" id="UP000190637">
    <property type="component" value="Unassembled WGS sequence"/>
</dbReference>